<dbReference type="InterPro" id="IPR016181">
    <property type="entry name" value="Acyl_CoA_acyltransferase"/>
</dbReference>
<name>A0A1E7R3Z9_9GAMM</name>
<dbReference type="InterPro" id="IPR000182">
    <property type="entry name" value="GNAT_dom"/>
</dbReference>
<dbReference type="PANTHER" id="PTHR43877">
    <property type="entry name" value="AMINOALKYLPHOSPHONATE N-ACETYLTRANSFERASE-RELATED-RELATED"/>
    <property type="match status" value="1"/>
</dbReference>
<dbReference type="PANTHER" id="PTHR43877:SF2">
    <property type="entry name" value="AMINOALKYLPHOSPHONATE N-ACETYLTRANSFERASE-RELATED"/>
    <property type="match status" value="1"/>
</dbReference>
<gene>
    <name evidence="4" type="ORF">BJI46_13630</name>
</gene>
<dbReference type="Gene3D" id="3.40.630.30">
    <property type="match status" value="1"/>
</dbReference>
<keyword evidence="2" id="KW-0012">Acyltransferase</keyword>
<evidence type="ECO:0000256" key="1">
    <source>
        <dbReference type="ARBA" id="ARBA00022679"/>
    </source>
</evidence>
<feature type="domain" description="N-acetyltransferase" evidence="3">
    <location>
        <begin position="13"/>
        <end position="177"/>
    </location>
</feature>
<sequence length="182" mass="21015">MKEKFIQMSVDAPEAQPLLDHLFAEYEEIYGDFFASKGAEAAAERKEHHDRERYEAAEKYLPPTGLFIVLKRDDEVIAMGAYKRYDDETAELKRIWSHRNLRKQGLAAKVVKELEKQALQAGYNKIFLTTGFKQIPAVKLYLSLGYEPQFELTPDFNFEKYIGAPLHGGLPFRKILKQEEIA</sequence>
<protein>
    <submittedName>
        <fullName evidence="4">GNAT family N-acetyltransferase</fullName>
    </submittedName>
</protein>
<dbReference type="PROSITE" id="PS51186">
    <property type="entry name" value="GNAT"/>
    <property type="match status" value="1"/>
</dbReference>
<comment type="caution">
    <text evidence="4">The sequence shown here is derived from an EMBL/GenBank/DDBJ whole genome shotgun (WGS) entry which is preliminary data.</text>
</comment>
<organism evidence="4 5">
    <name type="scientific">Acinetobacter qingfengensis</name>
    <dbReference type="NCBI Taxonomy" id="1262585"/>
    <lineage>
        <taxon>Bacteria</taxon>
        <taxon>Pseudomonadati</taxon>
        <taxon>Pseudomonadota</taxon>
        <taxon>Gammaproteobacteria</taxon>
        <taxon>Moraxellales</taxon>
        <taxon>Moraxellaceae</taxon>
        <taxon>Acinetobacter</taxon>
    </lineage>
</organism>
<reference evidence="4 5" key="1">
    <citation type="submission" date="2016-09" db="EMBL/GenBank/DDBJ databases">
        <authorList>
            <person name="Capua I."/>
            <person name="De Benedictis P."/>
            <person name="Joannis T."/>
            <person name="Lombin L.H."/>
            <person name="Cattoli G."/>
        </authorList>
    </citation>
    <scope>NUCLEOTIDE SEQUENCE [LARGE SCALE GENOMIC DNA]</scope>
    <source>
        <strain evidence="4 5">ANC 4671</strain>
    </source>
</reference>
<dbReference type="GO" id="GO:0016747">
    <property type="term" value="F:acyltransferase activity, transferring groups other than amino-acyl groups"/>
    <property type="evidence" value="ECO:0007669"/>
    <property type="project" value="InterPro"/>
</dbReference>
<dbReference type="SUPFAM" id="SSF55729">
    <property type="entry name" value="Acyl-CoA N-acyltransferases (Nat)"/>
    <property type="match status" value="1"/>
</dbReference>
<dbReference type="Pfam" id="PF00583">
    <property type="entry name" value="Acetyltransf_1"/>
    <property type="match status" value="1"/>
</dbReference>
<dbReference type="RefSeq" id="WP_070070313.1">
    <property type="nucleotide sequence ID" value="NZ_MKKK01000035.1"/>
</dbReference>
<evidence type="ECO:0000313" key="4">
    <source>
        <dbReference type="EMBL" id="OEY94040.1"/>
    </source>
</evidence>
<dbReference type="STRING" id="1262585.BJI46_13630"/>
<keyword evidence="1 4" id="KW-0808">Transferase</keyword>
<dbReference type="OrthoDB" id="9803233at2"/>
<dbReference type="InterPro" id="IPR050832">
    <property type="entry name" value="Bact_Acetyltransf"/>
</dbReference>
<accession>A0A1E7R3Z9</accession>
<evidence type="ECO:0000313" key="5">
    <source>
        <dbReference type="Proteomes" id="UP000185895"/>
    </source>
</evidence>
<evidence type="ECO:0000256" key="2">
    <source>
        <dbReference type="ARBA" id="ARBA00023315"/>
    </source>
</evidence>
<keyword evidence="5" id="KW-1185">Reference proteome</keyword>
<evidence type="ECO:0000259" key="3">
    <source>
        <dbReference type="PROSITE" id="PS51186"/>
    </source>
</evidence>
<dbReference type="AlphaFoldDB" id="A0A1E7R3Z9"/>
<dbReference type="EMBL" id="MKKK01000035">
    <property type="protein sequence ID" value="OEY94040.1"/>
    <property type="molecule type" value="Genomic_DNA"/>
</dbReference>
<proteinExistence type="predicted"/>
<dbReference type="Proteomes" id="UP000185895">
    <property type="component" value="Unassembled WGS sequence"/>
</dbReference>
<dbReference type="CDD" id="cd04301">
    <property type="entry name" value="NAT_SF"/>
    <property type="match status" value="1"/>
</dbReference>